<sequence>MSIFMTLAAVLGMAPPPSIPEVEFPALDPTIEKRIMPLGMTKDYRLTTARAYRMTIDRVALRTFEDVATEARKGARLLDQAERFNHYLDELNIQFDVASLTSGPGTSYSPGGGIGLSLPGEKVVLFGKTFPIDGDTYFSGGSPGISFVGEQTLSIPFAEMDGLTYTLKKVTYFLIFSPGGTQAPKTVADAKNAIFQTPAGTGMPGGALNLELEVTGPGLAQPVSRLLQVDYVSAP</sequence>
<name>E0TE59_PARBH</name>
<protein>
    <submittedName>
        <fullName evidence="1">Aconitate hydratase</fullName>
    </submittedName>
</protein>
<dbReference type="KEGG" id="pbr:PB2503_04027"/>
<organism evidence="1 2">
    <name type="scientific">Parvularcula bermudensis (strain ATCC BAA-594 / HTCC2503 / KCTC 12087)</name>
    <dbReference type="NCBI Taxonomy" id="314260"/>
    <lineage>
        <taxon>Bacteria</taxon>
        <taxon>Pseudomonadati</taxon>
        <taxon>Pseudomonadota</taxon>
        <taxon>Alphaproteobacteria</taxon>
        <taxon>Parvularculales</taxon>
        <taxon>Parvularculaceae</taxon>
        <taxon>Parvularcula</taxon>
    </lineage>
</organism>
<dbReference type="EMBL" id="CP002156">
    <property type="protein sequence ID" value="ADM08880.1"/>
    <property type="molecule type" value="Genomic_DNA"/>
</dbReference>
<dbReference type="HOGENOM" id="CLU_1179315_0_0_5"/>
<reference evidence="1 2" key="2">
    <citation type="journal article" date="2011" name="J. Bacteriol.">
        <title>Complete genome sequence of strain HTCC2503T of Parvularcula bermudensis, the type species of the order "Parvularculales" in the class Alphaproteobacteria.</title>
        <authorList>
            <person name="Oh H.M."/>
            <person name="Kang I."/>
            <person name="Vergin K.L."/>
            <person name="Kang D."/>
            <person name="Rhee K.H."/>
            <person name="Giovannoni S.J."/>
            <person name="Cho J.C."/>
        </authorList>
    </citation>
    <scope>NUCLEOTIDE SEQUENCE [LARGE SCALE GENOMIC DNA]</scope>
    <source>
        <strain evidence="2">ATCC BAA-594 / HTCC2503 / KCTC 12087</strain>
    </source>
</reference>
<proteinExistence type="predicted"/>
<evidence type="ECO:0000313" key="1">
    <source>
        <dbReference type="EMBL" id="ADM08880.1"/>
    </source>
</evidence>
<evidence type="ECO:0000313" key="2">
    <source>
        <dbReference type="Proteomes" id="UP000001302"/>
    </source>
</evidence>
<gene>
    <name evidence="1" type="ordered locus">PB2503_04027</name>
</gene>
<dbReference type="Proteomes" id="UP000001302">
    <property type="component" value="Chromosome"/>
</dbReference>
<reference evidence="2" key="1">
    <citation type="submission" date="2010-08" db="EMBL/GenBank/DDBJ databases">
        <title>Genome sequence of Parvularcula bermudensis HTCC2503.</title>
        <authorList>
            <person name="Kang D.-M."/>
            <person name="Oh H.-M."/>
            <person name="Cho J.-C."/>
        </authorList>
    </citation>
    <scope>NUCLEOTIDE SEQUENCE [LARGE SCALE GENOMIC DNA]</scope>
    <source>
        <strain evidence="2">ATCC BAA-594 / HTCC2503 / KCTC 12087</strain>
    </source>
</reference>
<keyword evidence="2" id="KW-1185">Reference proteome</keyword>
<accession>E0TE59</accession>
<dbReference type="AlphaFoldDB" id="E0TE59"/>
<dbReference type="RefSeq" id="WP_013299854.1">
    <property type="nucleotide sequence ID" value="NC_014414.1"/>
</dbReference>